<dbReference type="GO" id="GO:0004803">
    <property type="term" value="F:transposase activity"/>
    <property type="evidence" value="ECO:0007669"/>
    <property type="project" value="InterPro"/>
</dbReference>
<dbReference type="GO" id="GO:0003677">
    <property type="term" value="F:DNA binding"/>
    <property type="evidence" value="ECO:0007669"/>
    <property type="project" value="InterPro"/>
</dbReference>
<reference evidence="3 4" key="1">
    <citation type="submission" date="2015-12" db="EMBL/GenBank/DDBJ databases">
        <title>Complete genome of Lacimicrobium alkaliphilum KCTC 32984.</title>
        <authorList>
            <person name="Kim S.-G."/>
            <person name="Lee Y.-J."/>
        </authorList>
    </citation>
    <scope>NUCLEOTIDE SEQUENCE [LARGE SCALE GENOMIC DNA]</scope>
    <source>
        <strain evidence="3 4">YelD216</strain>
    </source>
</reference>
<name>A0A0U2QQ05_9ALTE</name>
<dbReference type="AlphaFoldDB" id="A0A0U2QQ05"/>
<dbReference type="SMART" id="SM01321">
    <property type="entry name" value="Y1_Tnp"/>
    <property type="match status" value="1"/>
</dbReference>
<evidence type="ECO:0000313" key="4">
    <source>
        <dbReference type="Proteomes" id="UP000068447"/>
    </source>
</evidence>
<proteinExistence type="predicted"/>
<protein>
    <submittedName>
        <fullName evidence="3">Transposase</fullName>
    </submittedName>
</protein>
<dbReference type="InterPro" id="IPR036515">
    <property type="entry name" value="Transposase_17_sf"/>
</dbReference>
<dbReference type="OrthoDB" id="9814067at2"/>
<organism evidence="3 4">
    <name type="scientific">Lacimicrobium alkaliphilum</name>
    <dbReference type="NCBI Taxonomy" id="1526571"/>
    <lineage>
        <taxon>Bacteria</taxon>
        <taxon>Pseudomonadati</taxon>
        <taxon>Pseudomonadota</taxon>
        <taxon>Gammaproteobacteria</taxon>
        <taxon>Alteromonadales</taxon>
        <taxon>Alteromonadaceae</taxon>
        <taxon>Lacimicrobium</taxon>
    </lineage>
</organism>
<dbReference type="PANTHER" id="PTHR34322:SF2">
    <property type="entry name" value="TRANSPOSASE IS200-LIKE DOMAIN-CONTAINING PROTEIN"/>
    <property type="match status" value="1"/>
</dbReference>
<evidence type="ECO:0000256" key="1">
    <source>
        <dbReference type="SAM" id="MobiDB-lite"/>
    </source>
</evidence>
<evidence type="ECO:0000259" key="2">
    <source>
        <dbReference type="SMART" id="SM01321"/>
    </source>
</evidence>
<dbReference type="Gene3D" id="3.30.70.1290">
    <property type="entry name" value="Transposase IS200-like"/>
    <property type="match status" value="1"/>
</dbReference>
<dbReference type="InterPro" id="IPR002686">
    <property type="entry name" value="Transposase_17"/>
</dbReference>
<dbReference type="STRING" id="1526571.AT746_16770"/>
<evidence type="ECO:0000313" key="3">
    <source>
        <dbReference type="EMBL" id="ALS99755.1"/>
    </source>
</evidence>
<keyword evidence="4" id="KW-1185">Reference proteome</keyword>
<dbReference type="Proteomes" id="UP000068447">
    <property type="component" value="Chromosome"/>
</dbReference>
<dbReference type="SUPFAM" id="SSF143422">
    <property type="entry name" value="Transposase IS200-like"/>
    <property type="match status" value="1"/>
</dbReference>
<feature type="region of interest" description="Disordered" evidence="1">
    <location>
        <begin position="211"/>
        <end position="239"/>
    </location>
</feature>
<accession>A0A0U2QQ05</accession>
<gene>
    <name evidence="3" type="ORF">AT746_16770</name>
</gene>
<dbReference type="Pfam" id="PF01797">
    <property type="entry name" value="Y1_Tnp"/>
    <property type="match status" value="1"/>
</dbReference>
<feature type="domain" description="Transposase IS200-like" evidence="2">
    <location>
        <begin position="12"/>
        <end position="124"/>
    </location>
</feature>
<dbReference type="PANTHER" id="PTHR34322">
    <property type="entry name" value="TRANSPOSASE, Y1_TNP DOMAIN-CONTAINING"/>
    <property type="match status" value="1"/>
</dbReference>
<dbReference type="EMBL" id="CP013650">
    <property type="protein sequence ID" value="ALS99755.1"/>
    <property type="molecule type" value="Genomic_DNA"/>
</dbReference>
<dbReference type="GO" id="GO:0006313">
    <property type="term" value="P:DNA transposition"/>
    <property type="evidence" value="ECO:0007669"/>
    <property type="project" value="InterPro"/>
</dbReference>
<dbReference type="KEGG" id="lal:AT746_16770"/>
<sequence>MARLPRVCPAGVPEHVIQRGNNRQQCFADQQDYRAYIGWLKDYSQEHDVQIHAWVLMTNHVHLLCTPADELAVAKMMQCLGRKYVRYFNHRHQRTGTLWEGRYKSCLVQTEIYLLNLYRYIELNPVRAMIVDTPAEYPWSSYQINALGKQSTLCTPHQVYLALGSSKGQRLACYRTLFSNQIGPILLKQIREAINRGTAIGSNAFKQQMETKTGRRMLPARMGRPAKSASGAEPGKSLL</sequence>
<dbReference type="RefSeq" id="WP_062482734.1">
    <property type="nucleotide sequence ID" value="NZ_CP013650.1"/>
</dbReference>